<organism evidence="7 8">
    <name type="scientific">Methanocalculus taiwanensis</name>
    <dbReference type="NCBI Taxonomy" id="106207"/>
    <lineage>
        <taxon>Archaea</taxon>
        <taxon>Methanobacteriati</taxon>
        <taxon>Methanobacteriota</taxon>
        <taxon>Stenosarchaea group</taxon>
        <taxon>Methanomicrobia</taxon>
        <taxon>Methanomicrobiales</taxon>
        <taxon>Methanocalculaceae</taxon>
        <taxon>Methanocalculus</taxon>
    </lineage>
</organism>
<dbReference type="GO" id="GO:0032259">
    <property type="term" value="P:methylation"/>
    <property type="evidence" value="ECO:0007669"/>
    <property type="project" value="UniProtKB-KW"/>
</dbReference>
<keyword evidence="4 7" id="KW-0808">Transferase</keyword>
<dbReference type="SUPFAM" id="SSF53790">
    <property type="entry name" value="Tetrapyrrole methylase"/>
    <property type="match status" value="1"/>
</dbReference>
<dbReference type="InterPro" id="IPR014776">
    <property type="entry name" value="4pyrrole_Mease_sub2"/>
</dbReference>
<evidence type="ECO:0000256" key="4">
    <source>
        <dbReference type="ARBA" id="ARBA00022679"/>
    </source>
</evidence>
<dbReference type="PANTHER" id="PTHR43182">
    <property type="entry name" value="COBALT-PRECORRIN-6B C(15)-METHYLTRANSFERASE (DECARBOXYLATING)"/>
    <property type="match status" value="1"/>
</dbReference>
<evidence type="ECO:0000256" key="3">
    <source>
        <dbReference type="ARBA" id="ARBA00022603"/>
    </source>
</evidence>
<sequence>MKVVGVGCGDGMLTEEAISAISEARLIYGSNRAIERVRRYINTGCTVNVITDYKALRGLPDHAVILSTGDPLLAGLGTLGGEIICGISSLQAAFAALGIPWSNVSVIDAHGKDHEGAITDAAIDCRRSRPVFIIADPKFPVRKLADALHGMDLLIHICQNLGEPGERIITGTPDNPPVPDSTLFCCIVLPNRTE</sequence>
<dbReference type="CDD" id="cd11644">
    <property type="entry name" value="Precorrin-6Y-MT"/>
    <property type="match status" value="1"/>
</dbReference>
<dbReference type="Pfam" id="PF00590">
    <property type="entry name" value="TP_methylase"/>
    <property type="match status" value="1"/>
</dbReference>
<dbReference type="Gene3D" id="3.40.1010.10">
    <property type="entry name" value="Cobalt-precorrin-4 Transmethylase, Domain 1"/>
    <property type="match status" value="1"/>
</dbReference>
<dbReference type="AlphaFoldDB" id="A0ABD4TK05"/>
<comment type="caution">
    <text evidence="7">The sequence shown here is derived from an EMBL/GenBank/DDBJ whole genome shotgun (WGS) entry which is preliminary data.</text>
</comment>
<dbReference type="PANTHER" id="PTHR43182:SF1">
    <property type="entry name" value="COBALT-PRECORRIN-7 C(5)-METHYLTRANSFERASE"/>
    <property type="match status" value="1"/>
</dbReference>
<evidence type="ECO:0000313" key="8">
    <source>
        <dbReference type="Proteomes" id="UP001524383"/>
    </source>
</evidence>
<dbReference type="GO" id="GO:0008168">
    <property type="term" value="F:methyltransferase activity"/>
    <property type="evidence" value="ECO:0007669"/>
    <property type="project" value="UniProtKB-KW"/>
</dbReference>
<dbReference type="EC" id="2.1.1.289" evidence="7"/>
<dbReference type="InterPro" id="IPR035996">
    <property type="entry name" value="4pyrrol_Methylase_sf"/>
</dbReference>
<dbReference type="RefSeq" id="WP_255333099.1">
    <property type="nucleotide sequence ID" value="NZ_VOTZ01000020.1"/>
</dbReference>
<accession>A0ABD4TK05</accession>
<comment type="pathway">
    <text evidence="1">Cofactor biosynthesis; adenosylcobalamin biosynthesis.</text>
</comment>
<proteinExistence type="predicted"/>
<dbReference type="Gene3D" id="3.30.950.10">
    <property type="entry name" value="Methyltransferase, Cobalt-precorrin-4 Transmethylase, Domain 2"/>
    <property type="match status" value="1"/>
</dbReference>
<dbReference type="InterPro" id="IPR050714">
    <property type="entry name" value="Cobalamin_biosynth_MTase"/>
</dbReference>
<dbReference type="EMBL" id="VOTZ01000020">
    <property type="protein sequence ID" value="MCQ1539136.1"/>
    <property type="molecule type" value="Genomic_DNA"/>
</dbReference>
<evidence type="ECO:0000256" key="2">
    <source>
        <dbReference type="ARBA" id="ARBA00022573"/>
    </source>
</evidence>
<dbReference type="NCBIfam" id="NF004461">
    <property type="entry name" value="PRK05787.2-4"/>
    <property type="match status" value="1"/>
</dbReference>
<dbReference type="InterPro" id="IPR014777">
    <property type="entry name" value="4pyrrole_Mease_sub1"/>
</dbReference>
<evidence type="ECO:0000256" key="1">
    <source>
        <dbReference type="ARBA" id="ARBA00004953"/>
    </source>
</evidence>
<feature type="domain" description="Tetrapyrrole methylase" evidence="6">
    <location>
        <begin position="3"/>
        <end position="172"/>
    </location>
</feature>
<dbReference type="NCBIfam" id="TIGR02467">
    <property type="entry name" value="CbiE"/>
    <property type="match status" value="1"/>
</dbReference>
<dbReference type="GO" id="GO:0009236">
    <property type="term" value="P:cobalamin biosynthetic process"/>
    <property type="evidence" value="ECO:0007669"/>
    <property type="project" value="UniProtKB-KW"/>
</dbReference>
<keyword evidence="5" id="KW-0949">S-adenosyl-L-methionine</keyword>
<evidence type="ECO:0000313" key="7">
    <source>
        <dbReference type="EMBL" id="MCQ1539136.1"/>
    </source>
</evidence>
<dbReference type="InterPro" id="IPR012818">
    <property type="entry name" value="CbiE"/>
</dbReference>
<keyword evidence="8" id="KW-1185">Reference proteome</keyword>
<keyword evidence="2" id="KW-0169">Cobalamin biosynthesis</keyword>
<evidence type="ECO:0000256" key="5">
    <source>
        <dbReference type="ARBA" id="ARBA00022691"/>
    </source>
</evidence>
<name>A0ABD4TK05_9EURY</name>
<protein>
    <submittedName>
        <fullName evidence="7">Cobalt-precorrin-7 (C(5))-methyltransferase</fullName>
        <ecNumber evidence="7">2.1.1.289</ecNumber>
    </submittedName>
</protein>
<keyword evidence="3 7" id="KW-0489">Methyltransferase</keyword>
<evidence type="ECO:0000259" key="6">
    <source>
        <dbReference type="Pfam" id="PF00590"/>
    </source>
</evidence>
<dbReference type="Proteomes" id="UP001524383">
    <property type="component" value="Unassembled WGS sequence"/>
</dbReference>
<gene>
    <name evidence="7" type="ORF">FTO68_09110</name>
</gene>
<reference evidence="7 8" key="1">
    <citation type="submission" date="2019-08" db="EMBL/GenBank/DDBJ databases">
        <authorList>
            <person name="Chen S.-C."/>
            <person name="Lai M.-C."/>
            <person name="You Y.-T."/>
        </authorList>
    </citation>
    <scope>NUCLEOTIDE SEQUENCE [LARGE SCALE GENOMIC DNA]</scope>
    <source>
        <strain evidence="7 8">P2F9704a</strain>
    </source>
</reference>
<dbReference type="InterPro" id="IPR000878">
    <property type="entry name" value="4pyrrol_Mease"/>
</dbReference>